<evidence type="ECO:0000313" key="1">
    <source>
        <dbReference type="EMBL" id="MFD2515366.1"/>
    </source>
</evidence>
<reference evidence="2" key="1">
    <citation type="journal article" date="2019" name="Int. J. Syst. Evol. Microbiol.">
        <title>The Global Catalogue of Microorganisms (GCM) 10K type strain sequencing project: providing services to taxonomists for standard genome sequencing and annotation.</title>
        <authorList>
            <consortium name="The Broad Institute Genomics Platform"/>
            <consortium name="The Broad Institute Genome Sequencing Center for Infectious Disease"/>
            <person name="Wu L."/>
            <person name="Ma J."/>
        </authorList>
    </citation>
    <scope>NUCLEOTIDE SEQUENCE [LARGE SCALE GENOMIC DNA]</scope>
    <source>
        <strain evidence="2">KCTC 42498</strain>
    </source>
</reference>
<protein>
    <submittedName>
        <fullName evidence="1">Uncharacterized protein</fullName>
    </submittedName>
</protein>
<dbReference type="EMBL" id="JBHULU010000021">
    <property type="protein sequence ID" value="MFD2515366.1"/>
    <property type="molecule type" value="Genomic_DNA"/>
</dbReference>
<comment type="caution">
    <text evidence="1">The sequence shown here is derived from an EMBL/GenBank/DDBJ whole genome shotgun (WGS) entry which is preliminary data.</text>
</comment>
<organism evidence="1 2">
    <name type="scientific">Pontibacter locisalis</name>
    <dbReference type="NCBI Taxonomy" id="1719035"/>
    <lineage>
        <taxon>Bacteria</taxon>
        <taxon>Pseudomonadati</taxon>
        <taxon>Bacteroidota</taxon>
        <taxon>Cytophagia</taxon>
        <taxon>Cytophagales</taxon>
        <taxon>Hymenobacteraceae</taxon>
        <taxon>Pontibacter</taxon>
    </lineage>
</organism>
<accession>A0ABW5IP04</accession>
<dbReference type="Proteomes" id="UP001597544">
    <property type="component" value="Unassembled WGS sequence"/>
</dbReference>
<sequence>MKAPIELNLKENNSMSLKDIVNKVKKELKVVQGEETKDKVYTNENSFPDETTAAQEFERSKQKLFDVNEWSNLPGINSTFHLYDNRGHRTTTKEPKVGYYMKIVLPGTTLDNWVRITDIHVEDTMAEFTVHPSEQPKELGEGDAEIEHFFIKEASSTFRVTREGNTLHGYEIGRNEGINNQGEEAGERALINTLVAEGGWAGVQALQWDKLTKYLVHLEEPEE</sequence>
<dbReference type="RefSeq" id="WP_377509948.1">
    <property type="nucleotide sequence ID" value="NZ_JBHULU010000021.1"/>
</dbReference>
<name>A0ABW5IP04_9BACT</name>
<proteinExistence type="predicted"/>
<evidence type="ECO:0000313" key="2">
    <source>
        <dbReference type="Proteomes" id="UP001597544"/>
    </source>
</evidence>
<keyword evidence="2" id="KW-1185">Reference proteome</keyword>
<gene>
    <name evidence="1" type="ORF">ACFSRY_15945</name>
</gene>